<name>A0ABR9D7T9_9GAMM</name>
<dbReference type="RefSeq" id="WP_192392104.1">
    <property type="nucleotide sequence ID" value="NZ_CAJHIU010000001.1"/>
</dbReference>
<gene>
    <name evidence="1" type="ORF">EBB_01140</name>
</gene>
<organism evidence="1 2">
    <name type="scientific">Methylomonas fluvii</name>
    <dbReference type="NCBI Taxonomy" id="1854564"/>
    <lineage>
        <taxon>Bacteria</taxon>
        <taxon>Pseudomonadati</taxon>
        <taxon>Pseudomonadota</taxon>
        <taxon>Gammaproteobacteria</taxon>
        <taxon>Methylococcales</taxon>
        <taxon>Methylococcaceae</taxon>
        <taxon>Methylomonas</taxon>
    </lineage>
</organism>
<proteinExistence type="predicted"/>
<comment type="caution">
    <text evidence="1">The sequence shown here is derived from an EMBL/GenBank/DDBJ whole genome shotgun (WGS) entry which is preliminary data.</text>
</comment>
<dbReference type="Proteomes" id="UP000641152">
    <property type="component" value="Unassembled WGS sequence"/>
</dbReference>
<sequence length="134" mass="14129">MNISTIGPNLAASHAVSGKTLPSPAIAKVAEIADQSQAPRTVNMCQVSLNEINALIKSGVDGLLDVVPYIPTATINSSGAGNVGDVKMDYLGQIEGQIEFQKSRHEDTAFLEKVLSNVKRIDGMALPPKLDVMA</sequence>
<protein>
    <submittedName>
        <fullName evidence="1">Uncharacterized protein</fullName>
    </submittedName>
</protein>
<keyword evidence="2" id="KW-1185">Reference proteome</keyword>
<evidence type="ECO:0000313" key="2">
    <source>
        <dbReference type="Proteomes" id="UP000641152"/>
    </source>
</evidence>
<dbReference type="EMBL" id="JACXST010000001">
    <property type="protein sequence ID" value="MBD9359176.1"/>
    <property type="molecule type" value="Genomic_DNA"/>
</dbReference>
<accession>A0ABR9D7T9</accession>
<evidence type="ECO:0000313" key="1">
    <source>
        <dbReference type="EMBL" id="MBD9359176.1"/>
    </source>
</evidence>
<reference evidence="1 2" key="1">
    <citation type="submission" date="2020-09" db="EMBL/GenBank/DDBJ databases">
        <title>Methylomonas albis sp. nov. and Methylomonas fluvii sp. nov.: Two cold-adapted methanotrophs from the River Elbe and an amended description of Methylovulum psychrotolerans strain Eb1.</title>
        <authorList>
            <person name="Bussmann I.K."/>
            <person name="Klings K.-W."/>
            <person name="Warnstedt J."/>
            <person name="Hoppert M."/>
            <person name="Saborowski A."/>
            <person name="Horn F."/>
            <person name="Liebner S."/>
        </authorList>
    </citation>
    <scope>NUCLEOTIDE SEQUENCE [LARGE SCALE GENOMIC DNA]</scope>
    <source>
        <strain evidence="1 2">EbB</strain>
    </source>
</reference>